<feature type="transmembrane region" description="Helical" evidence="6">
    <location>
        <begin position="240"/>
        <end position="259"/>
    </location>
</feature>
<evidence type="ECO:0000256" key="3">
    <source>
        <dbReference type="ARBA" id="ARBA00022692"/>
    </source>
</evidence>
<comment type="subcellular location">
    <subcellularLocation>
        <location evidence="1">Membrane</location>
        <topology evidence="1">Multi-pass membrane protein</topology>
    </subcellularLocation>
</comment>
<sequence>MPSHERPFLALGLRLAAMVMLSLMLVLVKLTGERGMPLPETMFWRQTLPAVMLLGWLGARGELRRLRTARPWVHFRRAMIGTAGMFLTLGVVQILPLAEATVLGFTAPVFAVILSALVLKEKVGPWRWLAVAIGLLGILVIAGPSEGKLPALGVAVGVGAAFMVALVSIQLRDLGRTEEPLTVVFYFSAMSAPLLALFLFHTGVHHDALGWLMLGGIGVLGLAAQLLMTAALRFGRVSSVIVMDYSQFGWATLWGWIVFDHLPPATTWIGAPIVIAAGLIIAWREHVLARTRATGPVIA</sequence>
<evidence type="ECO:0000313" key="8">
    <source>
        <dbReference type="EMBL" id="MFC3671058.1"/>
    </source>
</evidence>
<dbReference type="InterPro" id="IPR037185">
    <property type="entry name" value="EmrE-like"/>
</dbReference>
<keyword evidence="5 6" id="KW-0472">Membrane</keyword>
<keyword evidence="4 6" id="KW-1133">Transmembrane helix</keyword>
<name>A0ABV7V0V4_9SPHN</name>
<dbReference type="Proteomes" id="UP001595683">
    <property type="component" value="Unassembled WGS sequence"/>
</dbReference>
<keyword evidence="9" id="KW-1185">Reference proteome</keyword>
<evidence type="ECO:0000256" key="1">
    <source>
        <dbReference type="ARBA" id="ARBA00004141"/>
    </source>
</evidence>
<evidence type="ECO:0000256" key="5">
    <source>
        <dbReference type="ARBA" id="ARBA00023136"/>
    </source>
</evidence>
<gene>
    <name evidence="8" type="ORF">ACFOOT_06445</name>
</gene>
<evidence type="ECO:0000313" key="9">
    <source>
        <dbReference type="Proteomes" id="UP001595683"/>
    </source>
</evidence>
<dbReference type="PANTHER" id="PTHR22911:SF6">
    <property type="entry name" value="SOLUTE CARRIER FAMILY 35 MEMBER G1"/>
    <property type="match status" value="1"/>
</dbReference>
<feature type="domain" description="EamA" evidence="7">
    <location>
        <begin position="152"/>
        <end position="281"/>
    </location>
</feature>
<dbReference type="SUPFAM" id="SSF103481">
    <property type="entry name" value="Multidrug resistance efflux transporter EmrE"/>
    <property type="match status" value="2"/>
</dbReference>
<dbReference type="InterPro" id="IPR000620">
    <property type="entry name" value="EamA_dom"/>
</dbReference>
<feature type="transmembrane region" description="Helical" evidence="6">
    <location>
        <begin position="265"/>
        <end position="283"/>
    </location>
</feature>
<comment type="similarity">
    <text evidence="2">Belongs to the drug/metabolite transporter (DMT) superfamily. 10 TMS drug/metabolite exporter (DME) (TC 2.A.7.3) family.</text>
</comment>
<reference evidence="9" key="1">
    <citation type="journal article" date="2019" name="Int. J. Syst. Evol. Microbiol.">
        <title>The Global Catalogue of Microorganisms (GCM) 10K type strain sequencing project: providing services to taxonomists for standard genome sequencing and annotation.</title>
        <authorList>
            <consortium name="The Broad Institute Genomics Platform"/>
            <consortium name="The Broad Institute Genome Sequencing Center for Infectious Disease"/>
            <person name="Wu L."/>
            <person name="Ma J."/>
        </authorList>
    </citation>
    <scope>NUCLEOTIDE SEQUENCE [LARGE SCALE GENOMIC DNA]</scope>
    <source>
        <strain evidence="9">KCTC 42224</strain>
    </source>
</reference>
<accession>A0ABV7V0V4</accession>
<feature type="transmembrane region" description="Helical" evidence="6">
    <location>
        <begin position="79"/>
        <end position="96"/>
    </location>
</feature>
<feature type="transmembrane region" description="Helical" evidence="6">
    <location>
        <begin position="12"/>
        <end position="30"/>
    </location>
</feature>
<feature type="transmembrane region" description="Helical" evidence="6">
    <location>
        <begin position="126"/>
        <end position="143"/>
    </location>
</feature>
<feature type="transmembrane region" description="Helical" evidence="6">
    <location>
        <begin position="149"/>
        <end position="169"/>
    </location>
</feature>
<feature type="domain" description="EamA" evidence="7">
    <location>
        <begin position="13"/>
        <end position="141"/>
    </location>
</feature>
<dbReference type="Pfam" id="PF00892">
    <property type="entry name" value="EamA"/>
    <property type="match status" value="2"/>
</dbReference>
<feature type="transmembrane region" description="Helical" evidence="6">
    <location>
        <begin position="102"/>
        <end position="119"/>
    </location>
</feature>
<dbReference type="EMBL" id="JBHRYE010000011">
    <property type="protein sequence ID" value="MFC3671058.1"/>
    <property type="molecule type" value="Genomic_DNA"/>
</dbReference>
<protein>
    <submittedName>
        <fullName evidence="8">DMT family transporter</fullName>
    </submittedName>
</protein>
<dbReference type="PANTHER" id="PTHR22911">
    <property type="entry name" value="ACYL-MALONYL CONDENSING ENZYME-RELATED"/>
    <property type="match status" value="1"/>
</dbReference>
<comment type="caution">
    <text evidence="8">The sequence shown here is derived from an EMBL/GenBank/DDBJ whole genome shotgun (WGS) entry which is preliminary data.</text>
</comment>
<feature type="transmembrane region" description="Helical" evidence="6">
    <location>
        <begin position="181"/>
        <end position="202"/>
    </location>
</feature>
<evidence type="ECO:0000256" key="4">
    <source>
        <dbReference type="ARBA" id="ARBA00022989"/>
    </source>
</evidence>
<proteinExistence type="inferred from homology"/>
<evidence type="ECO:0000259" key="7">
    <source>
        <dbReference type="Pfam" id="PF00892"/>
    </source>
</evidence>
<organism evidence="8 9">
    <name type="scientific">Novosphingobium pokkalii</name>
    <dbReference type="NCBI Taxonomy" id="1770194"/>
    <lineage>
        <taxon>Bacteria</taxon>
        <taxon>Pseudomonadati</taxon>
        <taxon>Pseudomonadota</taxon>
        <taxon>Alphaproteobacteria</taxon>
        <taxon>Sphingomonadales</taxon>
        <taxon>Sphingomonadaceae</taxon>
        <taxon>Novosphingobium</taxon>
    </lineage>
</organism>
<feature type="transmembrane region" description="Helical" evidence="6">
    <location>
        <begin position="208"/>
        <end position="228"/>
    </location>
</feature>
<keyword evidence="3 6" id="KW-0812">Transmembrane</keyword>
<dbReference type="RefSeq" id="WP_191322356.1">
    <property type="nucleotide sequence ID" value="NZ_BMZP01000001.1"/>
</dbReference>
<evidence type="ECO:0000256" key="2">
    <source>
        <dbReference type="ARBA" id="ARBA00009853"/>
    </source>
</evidence>
<evidence type="ECO:0000256" key="6">
    <source>
        <dbReference type="SAM" id="Phobius"/>
    </source>
</evidence>